<organism evidence="1 2">
    <name type="scientific">Paenimyroides aestuarii</name>
    <dbReference type="NCBI Taxonomy" id="2968490"/>
    <lineage>
        <taxon>Bacteria</taxon>
        <taxon>Pseudomonadati</taxon>
        <taxon>Bacteroidota</taxon>
        <taxon>Flavobacteriia</taxon>
        <taxon>Flavobacteriales</taxon>
        <taxon>Flavobacteriaceae</taxon>
        <taxon>Paenimyroides</taxon>
    </lineage>
</organism>
<keyword evidence="2" id="KW-1185">Reference proteome</keyword>
<protein>
    <recommendedName>
        <fullName evidence="3">Lipoprotein</fullName>
    </recommendedName>
</protein>
<dbReference type="PROSITE" id="PS51257">
    <property type="entry name" value="PROKAR_LIPOPROTEIN"/>
    <property type="match status" value="1"/>
</dbReference>
<name>A0ABY5NTG6_9FLAO</name>
<proteinExistence type="predicted"/>
<evidence type="ECO:0000313" key="1">
    <source>
        <dbReference type="EMBL" id="UUV21840.1"/>
    </source>
</evidence>
<dbReference type="EMBL" id="CP102382">
    <property type="protein sequence ID" value="UUV21840.1"/>
    <property type="molecule type" value="Genomic_DNA"/>
</dbReference>
<dbReference type="Proteomes" id="UP001317001">
    <property type="component" value="Chromosome"/>
</dbReference>
<sequence length="152" mass="18112">MYRFKIISYFVIITALISCEFPDKEYVILLKNQSNHGINSYENRLLTKPIYPDTLIVETKFVWDIIPGENFSFTSKKPWEKVFEGLPSDTLSIFIFHTDTIKNNTWSSIIDEYKVLKRYDLSIEDIQLLNYDIPYPPTEVMKDMRMYPPYEE</sequence>
<dbReference type="RefSeq" id="WP_257499760.1">
    <property type="nucleotide sequence ID" value="NZ_CP102382.1"/>
</dbReference>
<gene>
    <name evidence="1" type="ORF">NPX36_01945</name>
</gene>
<accession>A0ABY5NTG6</accession>
<evidence type="ECO:0000313" key="2">
    <source>
        <dbReference type="Proteomes" id="UP001317001"/>
    </source>
</evidence>
<reference evidence="1 2" key="1">
    <citation type="submission" date="2022-08" db="EMBL/GenBank/DDBJ databases">
        <title>Myroides zhujiangensis sp. nov., a novel bacterium isolated from sediment in the Pearl River Estuary.</title>
        <authorList>
            <person name="Cui L."/>
        </authorList>
    </citation>
    <scope>NUCLEOTIDE SEQUENCE [LARGE SCALE GENOMIC DNA]</scope>
    <source>
        <strain evidence="1 2">SCSIO 72103</strain>
    </source>
</reference>
<evidence type="ECO:0008006" key="3">
    <source>
        <dbReference type="Google" id="ProtNLM"/>
    </source>
</evidence>